<reference evidence="1 2" key="1">
    <citation type="submission" date="2013-04" db="EMBL/GenBank/DDBJ databases">
        <title>Oceanicola sp. 22II1-22F33 Genome Sequencing.</title>
        <authorList>
            <person name="Lai Q."/>
            <person name="Li G."/>
            <person name="Shao Z."/>
        </authorList>
    </citation>
    <scope>NUCLEOTIDE SEQUENCE [LARGE SCALE GENOMIC DNA]</scope>
    <source>
        <strain evidence="1 2">22II1-22F33</strain>
    </source>
</reference>
<dbReference type="EMBL" id="AQQR01000001">
    <property type="protein sequence ID" value="OWU77372.1"/>
    <property type="molecule type" value="Genomic_DNA"/>
</dbReference>
<organism evidence="1 2">
    <name type="scientific">Marinibacterium profundimaris</name>
    <dbReference type="NCBI Taxonomy" id="1679460"/>
    <lineage>
        <taxon>Bacteria</taxon>
        <taxon>Pseudomonadati</taxon>
        <taxon>Pseudomonadota</taxon>
        <taxon>Alphaproteobacteria</taxon>
        <taxon>Rhodobacterales</taxon>
        <taxon>Paracoccaceae</taxon>
        <taxon>Marinibacterium</taxon>
    </lineage>
</organism>
<protein>
    <submittedName>
        <fullName evidence="1">Uncharacterized protein</fullName>
    </submittedName>
</protein>
<dbReference type="AlphaFoldDB" id="A0A225NR85"/>
<gene>
    <name evidence="1" type="ORF">ATO3_01245</name>
</gene>
<dbReference type="Proteomes" id="UP000215377">
    <property type="component" value="Unassembled WGS sequence"/>
</dbReference>
<sequence length="141" mass="14466">MARVGADDRPGASGSDPVLAPVLLIGKDAIYMDLGLLRTCAATGAAVLLLAGTPGARAQGFDAFCGDYGPGSSYYQTLSDGIRDALRGFDFVEARTLLAERRGLAACCRRVSAIGQNSCLCNNPTVPSGTRPDSCILPVGG</sequence>
<comment type="caution">
    <text evidence="1">The sequence shown here is derived from an EMBL/GenBank/DDBJ whole genome shotgun (WGS) entry which is preliminary data.</text>
</comment>
<name>A0A225NR85_9RHOB</name>
<accession>A0A225NR85</accession>
<proteinExistence type="predicted"/>
<evidence type="ECO:0000313" key="1">
    <source>
        <dbReference type="EMBL" id="OWU77372.1"/>
    </source>
</evidence>
<keyword evidence="2" id="KW-1185">Reference proteome</keyword>
<evidence type="ECO:0000313" key="2">
    <source>
        <dbReference type="Proteomes" id="UP000215377"/>
    </source>
</evidence>